<dbReference type="InterPro" id="IPR036390">
    <property type="entry name" value="WH_DNA-bd_sf"/>
</dbReference>
<comment type="caution">
    <text evidence="2">The sequence shown here is derived from an EMBL/GenBank/DDBJ whole genome shotgun (WGS) entry which is preliminary data.</text>
</comment>
<dbReference type="SMART" id="SM00347">
    <property type="entry name" value="HTH_MARR"/>
    <property type="match status" value="1"/>
</dbReference>
<dbReference type="InterPro" id="IPR036388">
    <property type="entry name" value="WH-like_DNA-bd_sf"/>
</dbReference>
<dbReference type="InterPro" id="IPR039422">
    <property type="entry name" value="MarR/SlyA-like"/>
</dbReference>
<gene>
    <name evidence="2" type="ORF">AB0C36_32200</name>
</gene>
<sequence>MAFRTVIDEVHEDLARHGHPDVRPMHGFVFQAIGPHGTTAADLGRTLGVSKQAAGKTVANLEQLGYVSVGHDPHDARRKLVRLTSRGVECLALSARAFENVRARWSAELGTERLRALDDDLRRMTPADFFRLDFPGWFGTAS</sequence>
<protein>
    <submittedName>
        <fullName evidence="2">MarR family winged helix-turn-helix transcriptional regulator</fullName>
    </submittedName>
</protein>
<dbReference type="PANTHER" id="PTHR33164:SF99">
    <property type="entry name" value="MARR FAMILY REGULATORY PROTEIN"/>
    <property type="match status" value="1"/>
</dbReference>
<dbReference type="Proteomes" id="UP001551482">
    <property type="component" value="Unassembled WGS sequence"/>
</dbReference>
<dbReference type="InterPro" id="IPR000835">
    <property type="entry name" value="HTH_MarR-typ"/>
</dbReference>
<organism evidence="2 3">
    <name type="scientific">Streptodolium elevatio</name>
    <dbReference type="NCBI Taxonomy" id="3157996"/>
    <lineage>
        <taxon>Bacteria</taxon>
        <taxon>Bacillati</taxon>
        <taxon>Actinomycetota</taxon>
        <taxon>Actinomycetes</taxon>
        <taxon>Kitasatosporales</taxon>
        <taxon>Streptomycetaceae</taxon>
        <taxon>Streptodolium</taxon>
    </lineage>
</organism>
<dbReference type="Pfam" id="PF12802">
    <property type="entry name" value="MarR_2"/>
    <property type="match status" value="1"/>
</dbReference>
<dbReference type="PANTHER" id="PTHR33164">
    <property type="entry name" value="TRANSCRIPTIONAL REGULATOR, MARR FAMILY"/>
    <property type="match status" value="1"/>
</dbReference>
<dbReference type="EMBL" id="JBEZFP010000112">
    <property type="protein sequence ID" value="MEU8138158.1"/>
    <property type="molecule type" value="Genomic_DNA"/>
</dbReference>
<name>A0ABV3DQY5_9ACTN</name>
<dbReference type="RefSeq" id="WP_358361102.1">
    <property type="nucleotide sequence ID" value="NZ_JBEZFP010000112.1"/>
</dbReference>
<evidence type="ECO:0000313" key="3">
    <source>
        <dbReference type="Proteomes" id="UP001551482"/>
    </source>
</evidence>
<evidence type="ECO:0000313" key="2">
    <source>
        <dbReference type="EMBL" id="MEU8138158.1"/>
    </source>
</evidence>
<dbReference type="PROSITE" id="PS50995">
    <property type="entry name" value="HTH_MARR_2"/>
    <property type="match status" value="1"/>
</dbReference>
<dbReference type="Gene3D" id="1.10.10.10">
    <property type="entry name" value="Winged helix-like DNA-binding domain superfamily/Winged helix DNA-binding domain"/>
    <property type="match status" value="1"/>
</dbReference>
<proteinExistence type="predicted"/>
<reference evidence="2 3" key="1">
    <citation type="submission" date="2024-06" db="EMBL/GenBank/DDBJ databases">
        <title>The Natural Products Discovery Center: Release of the First 8490 Sequenced Strains for Exploring Actinobacteria Biosynthetic Diversity.</title>
        <authorList>
            <person name="Kalkreuter E."/>
            <person name="Kautsar S.A."/>
            <person name="Yang D."/>
            <person name="Bader C.D."/>
            <person name="Teijaro C.N."/>
            <person name="Fluegel L."/>
            <person name="Davis C.M."/>
            <person name="Simpson J.R."/>
            <person name="Lauterbach L."/>
            <person name="Steele A.D."/>
            <person name="Gui C."/>
            <person name="Meng S."/>
            <person name="Li G."/>
            <person name="Viehrig K."/>
            <person name="Ye F."/>
            <person name="Su P."/>
            <person name="Kiefer A.F."/>
            <person name="Nichols A."/>
            <person name="Cepeda A.J."/>
            <person name="Yan W."/>
            <person name="Fan B."/>
            <person name="Jiang Y."/>
            <person name="Adhikari A."/>
            <person name="Zheng C.-J."/>
            <person name="Schuster L."/>
            <person name="Cowan T.M."/>
            <person name="Smanski M.J."/>
            <person name="Chevrette M.G."/>
            <person name="De Carvalho L.P.S."/>
            <person name="Shen B."/>
        </authorList>
    </citation>
    <scope>NUCLEOTIDE SEQUENCE [LARGE SCALE GENOMIC DNA]</scope>
    <source>
        <strain evidence="2 3">NPDC048946</strain>
    </source>
</reference>
<accession>A0ABV3DQY5</accession>
<dbReference type="SUPFAM" id="SSF46785">
    <property type="entry name" value="Winged helix' DNA-binding domain"/>
    <property type="match status" value="1"/>
</dbReference>
<feature type="domain" description="HTH marR-type" evidence="1">
    <location>
        <begin position="1"/>
        <end position="126"/>
    </location>
</feature>
<keyword evidence="3" id="KW-1185">Reference proteome</keyword>
<evidence type="ECO:0000259" key="1">
    <source>
        <dbReference type="PROSITE" id="PS50995"/>
    </source>
</evidence>